<dbReference type="EMBL" id="CAICTM010002022">
    <property type="protein sequence ID" value="CAB9527598.1"/>
    <property type="molecule type" value="Genomic_DNA"/>
</dbReference>
<evidence type="ECO:0000313" key="2">
    <source>
        <dbReference type="EMBL" id="CAB9527598.1"/>
    </source>
</evidence>
<sequence>MTPLTRCLLVIAAMAGSSSAFSAGGLAQRSTKTQLHSSMSSLTEQEAHYLMAKARECAFSDTCSVEESQQHLHDVLNIQVACASGTVAGQDICEDQQAAAEIVSRLRVNAESGRHGLTTRQQAMFGALPVTFFVLTCISMLLQINSNPGVVPFTPQEVGWALRDGYLDDLVSHFVKNGGLNTGTADAVPFTSQEIVWAIKGGYLDDLVSHFMRNGGL</sequence>
<keyword evidence="3" id="KW-1185">Reference proteome</keyword>
<evidence type="ECO:0000256" key="1">
    <source>
        <dbReference type="SAM" id="SignalP"/>
    </source>
</evidence>
<comment type="caution">
    <text evidence="2">The sequence shown here is derived from an EMBL/GenBank/DDBJ whole genome shotgun (WGS) entry which is preliminary data.</text>
</comment>
<proteinExistence type="predicted"/>
<keyword evidence="1" id="KW-0732">Signal</keyword>
<gene>
    <name evidence="2" type="ORF">SEMRO_2024_G311610.1</name>
</gene>
<organism evidence="2 3">
    <name type="scientific">Seminavis robusta</name>
    <dbReference type="NCBI Taxonomy" id="568900"/>
    <lineage>
        <taxon>Eukaryota</taxon>
        <taxon>Sar</taxon>
        <taxon>Stramenopiles</taxon>
        <taxon>Ochrophyta</taxon>
        <taxon>Bacillariophyta</taxon>
        <taxon>Bacillariophyceae</taxon>
        <taxon>Bacillariophycidae</taxon>
        <taxon>Naviculales</taxon>
        <taxon>Naviculaceae</taxon>
        <taxon>Seminavis</taxon>
    </lineage>
</organism>
<dbReference type="OrthoDB" id="44504at2759"/>
<name>A0A9N8EVS1_9STRA</name>
<accession>A0A9N8EVS1</accession>
<evidence type="ECO:0008006" key="4">
    <source>
        <dbReference type="Google" id="ProtNLM"/>
    </source>
</evidence>
<protein>
    <recommendedName>
        <fullName evidence="4">SLH domain-containing protein</fullName>
    </recommendedName>
</protein>
<evidence type="ECO:0000313" key="3">
    <source>
        <dbReference type="Proteomes" id="UP001153069"/>
    </source>
</evidence>
<reference evidence="2" key="1">
    <citation type="submission" date="2020-06" db="EMBL/GenBank/DDBJ databases">
        <authorList>
            <consortium name="Plant Systems Biology data submission"/>
        </authorList>
    </citation>
    <scope>NUCLEOTIDE SEQUENCE</scope>
    <source>
        <strain evidence="2">D6</strain>
    </source>
</reference>
<feature type="signal peptide" evidence="1">
    <location>
        <begin position="1"/>
        <end position="20"/>
    </location>
</feature>
<dbReference type="AlphaFoldDB" id="A0A9N8EVS1"/>
<feature type="chain" id="PRO_5040219055" description="SLH domain-containing protein" evidence="1">
    <location>
        <begin position="21"/>
        <end position="217"/>
    </location>
</feature>
<dbReference type="Proteomes" id="UP001153069">
    <property type="component" value="Unassembled WGS sequence"/>
</dbReference>